<dbReference type="Gene3D" id="1.10.260.40">
    <property type="entry name" value="lambda repressor-like DNA-binding domains"/>
    <property type="match status" value="1"/>
</dbReference>
<dbReference type="InterPro" id="IPR010982">
    <property type="entry name" value="Lambda_DNA-bd_dom_sf"/>
</dbReference>
<dbReference type="SUPFAM" id="SSF47413">
    <property type="entry name" value="lambda repressor-like DNA-binding domains"/>
    <property type="match status" value="1"/>
</dbReference>
<name>A0A0K2CNE2_9CAUD</name>
<accession>A0A0K2CNE2</accession>
<dbReference type="SMART" id="SM00530">
    <property type="entry name" value="HTH_XRE"/>
    <property type="match status" value="1"/>
</dbReference>
<protein>
    <recommendedName>
        <fullName evidence="1">HTH cro/C1-type domain-containing protein</fullName>
    </recommendedName>
</protein>
<keyword evidence="3" id="KW-1185">Reference proteome</keyword>
<dbReference type="PROSITE" id="PS50943">
    <property type="entry name" value="HTH_CROC1"/>
    <property type="match status" value="1"/>
</dbReference>
<dbReference type="Proteomes" id="UP000202966">
    <property type="component" value="Segment"/>
</dbReference>
<dbReference type="EMBL" id="KT151956">
    <property type="protein sequence ID" value="ALA07327.1"/>
    <property type="molecule type" value="Genomic_DNA"/>
</dbReference>
<feature type="domain" description="HTH cro/C1-type" evidence="1">
    <location>
        <begin position="11"/>
        <end position="66"/>
    </location>
</feature>
<dbReference type="RefSeq" id="YP_009215078.1">
    <property type="nucleotide sequence ID" value="NC_028969.1"/>
</dbReference>
<evidence type="ECO:0000313" key="3">
    <source>
        <dbReference type="Proteomes" id="UP000202966"/>
    </source>
</evidence>
<dbReference type="GO" id="GO:0003677">
    <property type="term" value="F:DNA binding"/>
    <property type="evidence" value="ECO:0007669"/>
    <property type="project" value="InterPro"/>
</dbReference>
<dbReference type="OrthoDB" id="36461at10239"/>
<sequence length="78" mass="8697">MTFNEKITNRILYFCNLKGISVNKLATLSGVTQSTIDSILKGKSKSPSLLTLKKICVGLDITLKEFLDSPEFEEIDDE</sequence>
<proteinExistence type="predicted"/>
<dbReference type="GeneID" id="26641403"/>
<dbReference type="InterPro" id="IPR001387">
    <property type="entry name" value="Cro/C1-type_HTH"/>
</dbReference>
<reference evidence="2 3" key="1">
    <citation type="journal article" date="2015" name="Genome Announc.">
        <title>Genome Sequences of Five Additional Brevibacillus laterosporus Bacteriophages.</title>
        <authorList>
            <person name="Merrill B.D."/>
            <person name="Berg J.A."/>
            <person name="Graves K.A."/>
            <person name="Ward A.T."/>
            <person name="Hilton J.A."/>
            <person name="Wake B.N."/>
            <person name="Grose J.H."/>
            <person name="Breakwell D.P."/>
            <person name="Burnett S.H."/>
        </authorList>
    </citation>
    <scope>NUCLEOTIDE SEQUENCE [LARGE SCALE GENOMIC DNA]</scope>
</reference>
<gene>
    <name evidence="2" type="ORF">OSIRIS_64</name>
</gene>
<dbReference type="Pfam" id="PF13443">
    <property type="entry name" value="HTH_26"/>
    <property type="match status" value="1"/>
</dbReference>
<dbReference type="KEGG" id="vg:26641403"/>
<organism evidence="2 3">
    <name type="scientific">Brevibacillus phage Osiris</name>
    <dbReference type="NCBI Taxonomy" id="1691955"/>
    <lineage>
        <taxon>Viruses</taxon>
        <taxon>Duplodnaviria</taxon>
        <taxon>Heunggongvirae</taxon>
        <taxon>Uroviricota</taxon>
        <taxon>Caudoviricetes</taxon>
        <taxon>Jimmervirus</taxon>
        <taxon>Jimmervirus osiris</taxon>
    </lineage>
</organism>
<dbReference type="CDD" id="cd00093">
    <property type="entry name" value="HTH_XRE"/>
    <property type="match status" value="1"/>
</dbReference>
<evidence type="ECO:0000313" key="2">
    <source>
        <dbReference type="EMBL" id="ALA07327.1"/>
    </source>
</evidence>
<evidence type="ECO:0000259" key="1">
    <source>
        <dbReference type="PROSITE" id="PS50943"/>
    </source>
</evidence>